<keyword evidence="5" id="KW-0547">Nucleotide-binding</keyword>
<dbReference type="SMART" id="SM00382">
    <property type="entry name" value="AAA"/>
    <property type="match status" value="1"/>
</dbReference>
<dbReference type="SUPFAM" id="SSF52540">
    <property type="entry name" value="P-loop containing nucleoside triphosphate hydrolases"/>
    <property type="match status" value="1"/>
</dbReference>
<evidence type="ECO:0000256" key="1">
    <source>
        <dbReference type="ARBA" id="ARBA00004651"/>
    </source>
</evidence>
<dbReference type="EMBL" id="VRTY01000091">
    <property type="protein sequence ID" value="TXK33734.1"/>
    <property type="molecule type" value="Genomic_DNA"/>
</dbReference>
<evidence type="ECO:0000256" key="10">
    <source>
        <dbReference type="SAM" id="Phobius"/>
    </source>
</evidence>
<dbReference type="Proteomes" id="UP000321926">
    <property type="component" value="Unassembled WGS sequence"/>
</dbReference>
<comment type="caution">
    <text evidence="13">The sequence shown here is derived from an EMBL/GenBank/DDBJ whole genome shotgun (WGS) entry which is preliminary data.</text>
</comment>
<sequence length="619" mass="69668">MRTPQPKGARAAASNANSEKKSFREQLGALKNLPKFFGLIWETSPAMMLGNLLLRLVKAAIPLAMLYVGKLIIDEVIRLIAVTGERDLSYLWLLVAVELGLAVVSEIINRGITLLDSLLGDLFSNRTSVQLIEHAATLDLAQFEDATFYDKLERARRQTISRVMLMSQVFSQLQDIVTIGFLAVGLVAFNPWLILILLIAVIPSFLGETHFNERTYSLSRSWTPERRELDYLRYIGASDETAKEIKTFNLSGFLANRFKLLSDRYYNLNKKLIVRRALWGSALSTIGTLSYYGAYVFILFRTVAGAITVGDLTFLAGSFSSMRGLLQGIMTRFSQIAESAMYLQDLFDFLELRPEITPPANPLLVPRPIQHGFTFENVGFKYHNSEKWAVRYLSFHVKAGEKLALVGENGAGKTTLVKLLARLYEPTEGRILLDGMDLRNYDLNDLRHQVGIIFQDYVRFQMSASDNIAIGQISDIQNKEQIKASAQKSLADLVINRLPQQYEQVLGKRFANGMELSGGEWQKVALARAYMREAQLLILDEPTSALDARAEHEVFLRFSELIAGKTAVLISHRFSTVRMADRILFLEQGQLKELGSHEELLAKGGKYAELFLLQARGYL</sequence>
<dbReference type="GO" id="GO:0016887">
    <property type="term" value="F:ATP hydrolysis activity"/>
    <property type="evidence" value="ECO:0007669"/>
    <property type="project" value="InterPro"/>
</dbReference>
<reference evidence="13 14" key="1">
    <citation type="submission" date="2019-08" db="EMBL/GenBank/DDBJ databases">
        <authorList>
            <person name="Shi S."/>
        </authorList>
    </citation>
    <scope>NUCLEOTIDE SEQUENCE [LARGE SCALE GENOMIC DNA]</scope>
    <source>
        <strain evidence="13 14">GY10130</strain>
    </source>
</reference>
<evidence type="ECO:0000259" key="11">
    <source>
        <dbReference type="PROSITE" id="PS50893"/>
    </source>
</evidence>
<evidence type="ECO:0000256" key="2">
    <source>
        <dbReference type="ARBA" id="ARBA00022448"/>
    </source>
</evidence>
<dbReference type="InterPro" id="IPR036640">
    <property type="entry name" value="ABC1_TM_sf"/>
</dbReference>
<keyword evidence="3" id="KW-1003">Cell membrane</keyword>
<keyword evidence="2" id="KW-0813">Transport</keyword>
<feature type="domain" description="ABC transmembrane type-1" evidence="12">
    <location>
        <begin position="52"/>
        <end position="338"/>
    </location>
</feature>
<evidence type="ECO:0000256" key="9">
    <source>
        <dbReference type="SAM" id="MobiDB-lite"/>
    </source>
</evidence>
<dbReference type="OrthoDB" id="843962at2"/>
<dbReference type="RefSeq" id="WP_147923340.1">
    <property type="nucleotide sequence ID" value="NZ_VRTY01000091.1"/>
</dbReference>
<evidence type="ECO:0000256" key="8">
    <source>
        <dbReference type="ARBA" id="ARBA00023136"/>
    </source>
</evidence>
<dbReference type="Gene3D" id="1.20.1560.10">
    <property type="entry name" value="ABC transporter type 1, transmembrane domain"/>
    <property type="match status" value="1"/>
</dbReference>
<dbReference type="GO" id="GO:0005524">
    <property type="term" value="F:ATP binding"/>
    <property type="evidence" value="ECO:0007669"/>
    <property type="project" value="UniProtKB-KW"/>
</dbReference>
<proteinExistence type="predicted"/>
<evidence type="ECO:0000256" key="5">
    <source>
        <dbReference type="ARBA" id="ARBA00022741"/>
    </source>
</evidence>
<dbReference type="GO" id="GO:0005886">
    <property type="term" value="C:plasma membrane"/>
    <property type="evidence" value="ECO:0007669"/>
    <property type="project" value="UniProtKB-SubCell"/>
</dbReference>
<dbReference type="PROSITE" id="PS50893">
    <property type="entry name" value="ABC_TRANSPORTER_2"/>
    <property type="match status" value="1"/>
</dbReference>
<feature type="region of interest" description="Disordered" evidence="9">
    <location>
        <begin position="1"/>
        <end position="20"/>
    </location>
</feature>
<dbReference type="FunFam" id="3.40.50.300:FF:000221">
    <property type="entry name" value="Multidrug ABC transporter ATP-binding protein"/>
    <property type="match status" value="1"/>
</dbReference>
<evidence type="ECO:0000256" key="7">
    <source>
        <dbReference type="ARBA" id="ARBA00022989"/>
    </source>
</evidence>
<protein>
    <submittedName>
        <fullName evidence="13">ABC transporter ATP-binding protein</fullName>
    </submittedName>
</protein>
<dbReference type="PANTHER" id="PTHR43394">
    <property type="entry name" value="ATP-DEPENDENT PERMEASE MDL1, MITOCHONDRIAL"/>
    <property type="match status" value="1"/>
</dbReference>
<dbReference type="AlphaFoldDB" id="A0A5C8JAI8"/>
<evidence type="ECO:0000313" key="14">
    <source>
        <dbReference type="Proteomes" id="UP000321926"/>
    </source>
</evidence>
<comment type="subcellular location">
    <subcellularLocation>
        <location evidence="1">Cell membrane</location>
        <topology evidence="1">Multi-pass membrane protein</topology>
    </subcellularLocation>
</comment>
<evidence type="ECO:0000256" key="6">
    <source>
        <dbReference type="ARBA" id="ARBA00022840"/>
    </source>
</evidence>
<dbReference type="Pfam" id="PF00005">
    <property type="entry name" value="ABC_tran"/>
    <property type="match status" value="1"/>
</dbReference>
<keyword evidence="6 13" id="KW-0067">ATP-binding</keyword>
<dbReference type="PROSITE" id="PS00211">
    <property type="entry name" value="ABC_TRANSPORTER_1"/>
    <property type="match status" value="1"/>
</dbReference>
<dbReference type="InterPro" id="IPR039421">
    <property type="entry name" value="Type_1_exporter"/>
</dbReference>
<name>A0A5C8JAI8_9BACT</name>
<dbReference type="InterPro" id="IPR017871">
    <property type="entry name" value="ABC_transporter-like_CS"/>
</dbReference>
<dbReference type="InterPro" id="IPR003439">
    <property type="entry name" value="ABC_transporter-like_ATP-bd"/>
</dbReference>
<keyword evidence="8 10" id="KW-0472">Membrane</keyword>
<organism evidence="13 14">
    <name type="scientific">Pontibacter qinzhouensis</name>
    <dbReference type="NCBI Taxonomy" id="2603253"/>
    <lineage>
        <taxon>Bacteria</taxon>
        <taxon>Pseudomonadati</taxon>
        <taxon>Bacteroidota</taxon>
        <taxon>Cytophagia</taxon>
        <taxon>Cytophagales</taxon>
        <taxon>Hymenobacteraceae</taxon>
        <taxon>Pontibacter</taxon>
    </lineage>
</organism>
<dbReference type="PROSITE" id="PS50929">
    <property type="entry name" value="ABC_TM1F"/>
    <property type="match status" value="1"/>
</dbReference>
<dbReference type="SUPFAM" id="SSF90123">
    <property type="entry name" value="ABC transporter transmembrane region"/>
    <property type="match status" value="1"/>
</dbReference>
<evidence type="ECO:0000256" key="3">
    <source>
        <dbReference type="ARBA" id="ARBA00022475"/>
    </source>
</evidence>
<feature type="transmembrane region" description="Helical" evidence="10">
    <location>
        <begin position="192"/>
        <end position="211"/>
    </location>
</feature>
<feature type="domain" description="ABC transporter" evidence="11">
    <location>
        <begin position="373"/>
        <end position="613"/>
    </location>
</feature>
<accession>A0A5C8JAI8</accession>
<dbReference type="PANTHER" id="PTHR43394:SF1">
    <property type="entry name" value="ATP-BINDING CASSETTE SUB-FAMILY B MEMBER 10, MITOCHONDRIAL"/>
    <property type="match status" value="1"/>
</dbReference>
<dbReference type="InterPro" id="IPR027417">
    <property type="entry name" value="P-loop_NTPase"/>
</dbReference>
<feature type="transmembrane region" description="Helical" evidence="10">
    <location>
        <begin position="277"/>
        <end position="298"/>
    </location>
</feature>
<gene>
    <name evidence="13" type="ORF">FVR03_18930</name>
</gene>
<dbReference type="InterPro" id="IPR003593">
    <property type="entry name" value="AAA+_ATPase"/>
</dbReference>
<evidence type="ECO:0000256" key="4">
    <source>
        <dbReference type="ARBA" id="ARBA00022692"/>
    </source>
</evidence>
<keyword evidence="4 10" id="KW-0812">Transmembrane</keyword>
<evidence type="ECO:0000313" key="13">
    <source>
        <dbReference type="EMBL" id="TXK33734.1"/>
    </source>
</evidence>
<dbReference type="Gene3D" id="3.40.50.300">
    <property type="entry name" value="P-loop containing nucleotide triphosphate hydrolases"/>
    <property type="match status" value="1"/>
</dbReference>
<evidence type="ECO:0000259" key="12">
    <source>
        <dbReference type="PROSITE" id="PS50929"/>
    </source>
</evidence>
<feature type="transmembrane region" description="Helical" evidence="10">
    <location>
        <begin position="89"/>
        <end position="108"/>
    </location>
</feature>
<keyword evidence="7 10" id="KW-1133">Transmembrane helix</keyword>
<keyword evidence="14" id="KW-1185">Reference proteome</keyword>
<dbReference type="GO" id="GO:0015421">
    <property type="term" value="F:ABC-type oligopeptide transporter activity"/>
    <property type="evidence" value="ECO:0007669"/>
    <property type="project" value="TreeGrafter"/>
</dbReference>
<dbReference type="InterPro" id="IPR011527">
    <property type="entry name" value="ABC1_TM_dom"/>
</dbReference>